<proteinExistence type="predicted"/>
<dbReference type="GO" id="GO:0019005">
    <property type="term" value="C:SCF ubiquitin ligase complex"/>
    <property type="evidence" value="ECO:0007669"/>
    <property type="project" value="TreeGrafter"/>
</dbReference>
<dbReference type="SUPFAM" id="SSF49899">
    <property type="entry name" value="Concanavalin A-like lectins/glucanases"/>
    <property type="match status" value="1"/>
</dbReference>
<accession>A0A0L7LGB3</accession>
<dbReference type="GO" id="GO:0043161">
    <property type="term" value="P:proteasome-mediated ubiquitin-dependent protein catabolic process"/>
    <property type="evidence" value="ECO:0007669"/>
    <property type="project" value="TreeGrafter"/>
</dbReference>
<dbReference type="InterPro" id="IPR013320">
    <property type="entry name" value="ConA-like_dom_sf"/>
</dbReference>
<dbReference type="PANTHER" id="PTHR12245:SF5">
    <property type="entry name" value="SPRY DOMAIN-CONTAINING SOCS BOX PROTEIN 3"/>
    <property type="match status" value="1"/>
</dbReference>
<dbReference type="Gene3D" id="2.60.120.920">
    <property type="match status" value="1"/>
</dbReference>
<dbReference type="AlphaFoldDB" id="A0A0L7LGB3"/>
<organism evidence="1 2">
    <name type="scientific">Operophtera brumata</name>
    <name type="common">Winter moth</name>
    <name type="synonym">Phalaena brumata</name>
    <dbReference type="NCBI Taxonomy" id="104452"/>
    <lineage>
        <taxon>Eukaryota</taxon>
        <taxon>Metazoa</taxon>
        <taxon>Ecdysozoa</taxon>
        <taxon>Arthropoda</taxon>
        <taxon>Hexapoda</taxon>
        <taxon>Insecta</taxon>
        <taxon>Pterygota</taxon>
        <taxon>Neoptera</taxon>
        <taxon>Endopterygota</taxon>
        <taxon>Lepidoptera</taxon>
        <taxon>Glossata</taxon>
        <taxon>Ditrysia</taxon>
        <taxon>Geometroidea</taxon>
        <taxon>Geometridae</taxon>
        <taxon>Larentiinae</taxon>
        <taxon>Operophtera</taxon>
    </lineage>
</organism>
<dbReference type="InterPro" id="IPR043136">
    <property type="entry name" value="B30.2/SPRY_sf"/>
</dbReference>
<name>A0A0L7LGB3_OPEBR</name>
<gene>
    <name evidence="1" type="ORF">OBRU01_09100</name>
</gene>
<sequence>MSPRGKLSTAKNAEPYCSCWQQNMKLVGPLEMNTCSCGEEDDIKEWRWEKPADSVSDHVVLSENNQLVTFHPNTSSGTAFVKGDTPMEHNYHYYWEVKMLTNSYGTDIMVGVGSDKVDILEYRHKFTSGLGKTIESYGLSYTGRMLHASMKIIDRRFTGFCRGDMLFYNLRRHSVVYPMVCSTAVQSSFKIVYASSWKASLLVDALKILSASAKGDKIKLPLGLRNQLKSQFWITMPSYAREDALGATV</sequence>
<dbReference type="EMBL" id="JTDY01001233">
    <property type="protein sequence ID" value="KOB74450.1"/>
    <property type="molecule type" value="Genomic_DNA"/>
</dbReference>
<keyword evidence="2" id="KW-1185">Reference proteome</keyword>
<dbReference type="PANTHER" id="PTHR12245">
    <property type="entry name" value="SPRY DOMAIN CONTAINING SOCS BOX PROTEIN"/>
    <property type="match status" value="1"/>
</dbReference>
<reference evidence="1 2" key="1">
    <citation type="journal article" date="2015" name="Genome Biol. Evol.">
        <title>The genome of winter moth (Operophtera brumata) provides a genomic perspective on sexual dimorphism and phenology.</title>
        <authorList>
            <person name="Derks M.F."/>
            <person name="Smit S."/>
            <person name="Salis L."/>
            <person name="Schijlen E."/>
            <person name="Bossers A."/>
            <person name="Mateman C."/>
            <person name="Pijl A.S."/>
            <person name="de Ridder D."/>
            <person name="Groenen M.A."/>
            <person name="Visser M.E."/>
            <person name="Megens H.J."/>
        </authorList>
    </citation>
    <scope>NUCLEOTIDE SEQUENCE [LARGE SCALE GENOMIC DNA]</scope>
    <source>
        <strain evidence="1">WM2013NL</strain>
        <tissue evidence="1">Head and thorax</tissue>
    </source>
</reference>
<dbReference type="Proteomes" id="UP000037510">
    <property type="component" value="Unassembled WGS sequence"/>
</dbReference>
<feature type="non-terminal residue" evidence="1">
    <location>
        <position position="249"/>
    </location>
</feature>
<comment type="caution">
    <text evidence="1">The sequence shown here is derived from an EMBL/GenBank/DDBJ whole genome shotgun (WGS) entry which is preliminary data.</text>
</comment>
<evidence type="ECO:0000313" key="2">
    <source>
        <dbReference type="Proteomes" id="UP000037510"/>
    </source>
</evidence>
<protein>
    <submittedName>
        <fullName evidence="1">SPRY domain-containing SOCS box protein</fullName>
    </submittedName>
</protein>
<dbReference type="STRING" id="104452.A0A0L7LGB3"/>
<dbReference type="InterPro" id="IPR050672">
    <property type="entry name" value="FBXO45-Fsn/SPSB_families"/>
</dbReference>
<evidence type="ECO:0000313" key="1">
    <source>
        <dbReference type="EMBL" id="KOB74450.1"/>
    </source>
</evidence>